<proteinExistence type="predicted"/>
<dbReference type="AlphaFoldDB" id="A0AAE3YKU9"/>
<comment type="caution">
    <text evidence="2">The sequence shown here is derived from an EMBL/GenBank/DDBJ whole genome shotgun (WGS) entry which is preliminary data.</text>
</comment>
<name>A0AAE3YKU9_9ACTN</name>
<reference evidence="2" key="1">
    <citation type="submission" date="2023-07" db="EMBL/GenBank/DDBJ databases">
        <title>Sequencing the genomes of 1000 actinobacteria strains.</title>
        <authorList>
            <person name="Klenk H.-P."/>
        </authorList>
    </citation>
    <scope>NUCLEOTIDE SEQUENCE</scope>
    <source>
        <strain evidence="2">DSM 44707</strain>
    </source>
</reference>
<sequence>MRDEDPYTGPFNRRTAAPLLVVGNYRNYAGAVPTSRSMPNARLLSTNNWGHTAYGLSDCATARPPRSTPTC</sequence>
<evidence type="ECO:0000259" key="1">
    <source>
        <dbReference type="Pfam" id="PF08386"/>
    </source>
</evidence>
<accession>A0AAE3YKU9</accession>
<dbReference type="Pfam" id="PF08386">
    <property type="entry name" value="Abhydrolase_4"/>
    <property type="match status" value="1"/>
</dbReference>
<dbReference type="RefSeq" id="WP_310366893.1">
    <property type="nucleotide sequence ID" value="NZ_JAVDYB010000001.1"/>
</dbReference>
<dbReference type="Proteomes" id="UP001183643">
    <property type="component" value="Unassembled WGS sequence"/>
</dbReference>
<dbReference type="InterPro" id="IPR013595">
    <property type="entry name" value="Pept_S33_TAP-like_C"/>
</dbReference>
<evidence type="ECO:0000313" key="2">
    <source>
        <dbReference type="EMBL" id="MDR7275659.1"/>
    </source>
</evidence>
<dbReference type="EMBL" id="JAVDYB010000001">
    <property type="protein sequence ID" value="MDR7275659.1"/>
    <property type="molecule type" value="Genomic_DNA"/>
</dbReference>
<feature type="domain" description="Peptidase S33 tripeptidyl aminopeptidase-like C-terminal" evidence="1">
    <location>
        <begin position="14"/>
        <end position="61"/>
    </location>
</feature>
<evidence type="ECO:0000313" key="3">
    <source>
        <dbReference type="Proteomes" id="UP001183643"/>
    </source>
</evidence>
<gene>
    <name evidence="2" type="ORF">J2S41_002437</name>
</gene>
<organism evidence="2 3">
    <name type="scientific">Catenuloplanes atrovinosus</name>
    <dbReference type="NCBI Taxonomy" id="137266"/>
    <lineage>
        <taxon>Bacteria</taxon>
        <taxon>Bacillati</taxon>
        <taxon>Actinomycetota</taxon>
        <taxon>Actinomycetes</taxon>
        <taxon>Micromonosporales</taxon>
        <taxon>Micromonosporaceae</taxon>
        <taxon>Catenuloplanes</taxon>
    </lineage>
</organism>
<keyword evidence="3" id="KW-1185">Reference proteome</keyword>
<protein>
    <recommendedName>
        <fullName evidence="1">Peptidase S33 tripeptidyl aminopeptidase-like C-terminal domain-containing protein</fullName>
    </recommendedName>
</protein>